<organism evidence="1 2">
    <name type="scientific">Clostridium beijerinckii</name>
    <name type="common">Clostridium MP</name>
    <dbReference type="NCBI Taxonomy" id="1520"/>
    <lineage>
        <taxon>Bacteria</taxon>
        <taxon>Bacillati</taxon>
        <taxon>Bacillota</taxon>
        <taxon>Clostridia</taxon>
        <taxon>Eubacteriales</taxon>
        <taxon>Clostridiaceae</taxon>
        <taxon>Clostridium</taxon>
    </lineage>
</organism>
<dbReference type="RefSeq" id="WP_168982866.1">
    <property type="nucleotide sequence ID" value="NZ_JABAGD010000043.1"/>
</dbReference>
<dbReference type="EMBL" id="JABAGD010000043">
    <property type="protein sequence ID" value="NMF06881.1"/>
    <property type="molecule type" value="Genomic_DNA"/>
</dbReference>
<protein>
    <submittedName>
        <fullName evidence="1">Uncharacterized protein</fullName>
    </submittedName>
</protein>
<proteinExistence type="predicted"/>
<accession>A0A7X9SRR2</accession>
<sequence>MIYLRDKSQAEELVIKDSVIAIGRRFLEKKGVYCKAFIIEVTGLTEMGYEEAIRREAIMFCARKLRDHFNIEYLQKVLELNEEELKDLIKSKDCLKEEVNEGV</sequence>
<evidence type="ECO:0000313" key="2">
    <source>
        <dbReference type="Proteomes" id="UP000587880"/>
    </source>
</evidence>
<dbReference type="Proteomes" id="UP000587880">
    <property type="component" value="Unassembled WGS sequence"/>
</dbReference>
<name>A0A7X9SRR2_CLOBE</name>
<gene>
    <name evidence="1" type="ORF">HF849_19475</name>
</gene>
<comment type="caution">
    <text evidence="1">The sequence shown here is derived from an EMBL/GenBank/DDBJ whole genome shotgun (WGS) entry which is preliminary data.</text>
</comment>
<reference evidence="1 2" key="1">
    <citation type="submission" date="2020-04" db="EMBL/GenBank/DDBJ databases">
        <authorList>
            <person name="Hitch T.C.A."/>
            <person name="Wylensek D."/>
            <person name="Clavel T."/>
        </authorList>
    </citation>
    <scope>NUCLEOTIDE SEQUENCE [LARGE SCALE GENOMIC DNA]</scope>
    <source>
        <strain evidence="1 2">WB01_NA02</strain>
    </source>
</reference>
<dbReference type="AlphaFoldDB" id="A0A7X9SRR2"/>
<evidence type="ECO:0000313" key="1">
    <source>
        <dbReference type="EMBL" id="NMF06881.1"/>
    </source>
</evidence>